<dbReference type="PATRIC" id="fig|1082933.3.peg.2543"/>
<name>G6Y9K5_9HYPH</name>
<dbReference type="RefSeq" id="WP_006202143.1">
    <property type="nucleotide sequence ID" value="NZ_AGSN01000102.1"/>
</dbReference>
<dbReference type="Proteomes" id="UP000002949">
    <property type="component" value="Unassembled WGS sequence"/>
</dbReference>
<dbReference type="OrthoDB" id="7347529at2"/>
<keyword evidence="2" id="KW-1185">Reference proteome</keyword>
<dbReference type="eggNOG" id="COG3554">
    <property type="taxonomic scope" value="Bacteria"/>
</dbReference>
<dbReference type="Pfam" id="PF06475">
    <property type="entry name" value="Glycolipid_bind"/>
    <property type="match status" value="1"/>
</dbReference>
<dbReference type="AlphaFoldDB" id="G6Y9K5"/>
<protein>
    <submittedName>
        <fullName evidence="1">Uncharacterized protein</fullName>
    </submittedName>
</protein>
<evidence type="ECO:0000313" key="2">
    <source>
        <dbReference type="Proteomes" id="UP000002949"/>
    </source>
</evidence>
<accession>G6Y9K5</accession>
<gene>
    <name evidence="1" type="ORF">MEA186_13125</name>
</gene>
<dbReference type="SUPFAM" id="SSF159275">
    <property type="entry name" value="PA1994-like"/>
    <property type="match status" value="1"/>
</dbReference>
<dbReference type="KEGG" id="mamo:A6B35_19925"/>
<organism evidence="1 2">
    <name type="scientific">Mesorhizobium amorphae CCNWGS0123</name>
    <dbReference type="NCBI Taxonomy" id="1082933"/>
    <lineage>
        <taxon>Bacteria</taxon>
        <taxon>Pseudomonadati</taxon>
        <taxon>Pseudomonadota</taxon>
        <taxon>Alphaproteobacteria</taxon>
        <taxon>Hyphomicrobiales</taxon>
        <taxon>Phyllobacteriaceae</taxon>
        <taxon>Mesorhizobium</taxon>
    </lineage>
</organism>
<evidence type="ECO:0000313" key="1">
    <source>
        <dbReference type="EMBL" id="EHH11588.1"/>
    </source>
</evidence>
<proteinExistence type="predicted"/>
<sequence>MPKQETTGIVRWRQWQGPGVEHLVLRQSADGISAESVAVSADAEPFAVHYRIACRTDWRTKQVEVNVVGGARVVLTTDGLGNWSKDGVPVAELTGALDPDLTVTPFTNTLPIRRLRLRRGEIAEIATAFIEFPDLRVVRNPQRYTCLEEDRRYFYESLVSGFSREVEIDGEGLVVTYPDFWQRI</sequence>
<dbReference type="STRING" id="1082933.A6B35_19925"/>
<reference evidence="1 2" key="1">
    <citation type="journal article" date="2012" name="J. Bacteriol.">
        <title>Draft Genome Sequence of Plant Growth-Promoting Rhizobium Mesorhizobium amorphae, Isolated from Zinc-Lead Mine Tailings.</title>
        <authorList>
            <person name="Hao X."/>
            <person name="Lin Y."/>
            <person name="Johnstone L."/>
            <person name="Baltrus D.A."/>
            <person name="Miller S.J."/>
            <person name="Wei G."/>
            <person name="Rensing C."/>
        </authorList>
    </citation>
    <scope>NUCLEOTIDE SEQUENCE [LARGE SCALE GENOMIC DNA]</scope>
    <source>
        <strain evidence="1 2">CCNWGS0123</strain>
    </source>
</reference>
<dbReference type="InterPro" id="IPR009467">
    <property type="entry name" value="Glycolipid-bd_prot_put"/>
</dbReference>
<dbReference type="EMBL" id="AGSN01000102">
    <property type="protein sequence ID" value="EHH11588.1"/>
    <property type="molecule type" value="Genomic_DNA"/>
</dbReference>